<dbReference type="EMBL" id="BART01031199">
    <property type="protein sequence ID" value="GAH11787.1"/>
    <property type="molecule type" value="Genomic_DNA"/>
</dbReference>
<feature type="region of interest" description="Disordered" evidence="1">
    <location>
        <begin position="32"/>
        <end position="68"/>
    </location>
</feature>
<sequence>MTYQSSGGPHKMLEAVLRRVLGAAFGGGADISAANPLPVTSETSLDNGVATGGTVNTLDDITRGWQEN</sequence>
<dbReference type="AlphaFoldDB" id="X1CVD5"/>
<evidence type="ECO:0000256" key="1">
    <source>
        <dbReference type="SAM" id="MobiDB-lite"/>
    </source>
</evidence>
<comment type="caution">
    <text evidence="2">The sequence shown here is derived from an EMBL/GenBank/DDBJ whole genome shotgun (WGS) entry which is preliminary data.</text>
</comment>
<name>X1CVD5_9ZZZZ</name>
<gene>
    <name evidence="2" type="ORF">S01H4_54248</name>
</gene>
<protein>
    <submittedName>
        <fullName evidence="2">Uncharacterized protein</fullName>
    </submittedName>
</protein>
<proteinExistence type="predicted"/>
<organism evidence="2">
    <name type="scientific">marine sediment metagenome</name>
    <dbReference type="NCBI Taxonomy" id="412755"/>
    <lineage>
        <taxon>unclassified sequences</taxon>
        <taxon>metagenomes</taxon>
        <taxon>ecological metagenomes</taxon>
    </lineage>
</organism>
<reference evidence="2" key="1">
    <citation type="journal article" date="2014" name="Front. Microbiol.">
        <title>High frequency of phylogenetically diverse reductive dehalogenase-homologous genes in deep subseafloor sedimentary metagenomes.</title>
        <authorList>
            <person name="Kawai M."/>
            <person name="Futagami T."/>
            <person name="Toyoda A."/>
            <person name="Takaki Y."/>
            <person name="Nishi S."/>
            <person name="Hori S."/>
            <person name="Arai W."/>
            <person name="Tsubouchi T."/>
            <person name="Morono Y."/>
            <person name="Uchiyama I."/>
            <person name="Ito T."/>
            <person name="Fujiyama A."/>
            <person name="Inagaki F."/>
            <person name="Takami H."/>
        </authorList>
    </citation>
    <scope>NUCLEOTIDE SEQUENCE</scope>
    <source>
        <strain evidence="2">Expedition CK06-06</strain>
    </source>
</reference>
<feature type="non-terminal residue" evidence="2">
    <location>
        <position position="68"/>
    </location>
</feature>
<accession>X1CVD5</accession>
<evidence type="ECO:0000313" key="2">
    <source>
        <dbReference type="EMBL" id="GAH11787.1"/>
    </source>
</evidence>
<feature type="compositionally biased region" description="Polar residues" evidence="1">
    <location>
        <begin position="53"/>
        <end position="68"/>
    </location>
</feature>